<dbReference type="Proteomes" id="UP001267426">
    <property type="component" value="Unassembled WGS sequence"/>
</dbReference>
<protein>
    <submittedName>
        <fullName evidence="2">Tetratricopeptide repeat protein</fullName>
    </submittedName>
</protein>
<evidence type="ECO:0000313" key="2">
    <source>
        <dbReference type="EMBL" id="MDT0630886.1"/>
    </source>
</evidence>
<keyword evidence="1" id="KW-0732">Signal</keyword>
<dbReference type="InterPro" id="IPR011990">
    <property type="entry name" value="TPR-like_helical_dom_sf"/>
</dbReference>
<dbReference type="Pfam" id="PF13371">
    <property type="entry name" value="TPR_9"/>
    <property type="match status" value="1"/>
</dbReference>
<dbReference type="RefSeq" id="WP_311662222.1">
    <property type="nucleotide sequence ID" value="NZ_JAVRHT010000005.1"/>
</dbReference>
<evidence type="ECO:0000256" key="1">
    <source>
        <dbReference type="SAM" id="SignalP"/>
    </source>
</evidence>
<gene>
    <name evidence="2" type="ORF">RM540_03920</name>
</gene>
<evidence type="ECO:0000313" key="3">
    <source>
        <dbReference type="Proteomes" id="UP001267426"/>
    </source>
</evidence>
<dbReference type="Gene3D" id="1.25.40.10">
    <property type="entry name" value="Tetratricopeptide repeat domain"/>
    <property type="match status" value="1"/>
</dbReference>
<keyword evidence="3" id="KW-1185">Reference proteome</keyword>
<reference evidence="2 3" key="1">
    <citation type="submission" date="2023-09" db="EMBL/GenBank/DDBJ databases">
        <authorList>
            <person name="Rey-Velasco X."/>
        </authorList>
    </citation>
    <scope>NUCLEOTIDE SEQUENCE [LARGE SCALE GENOMIC DNA]</scope>
    <source>
        <strain evidence="2 3">F394</strain>
    </source>
</reference>
<comment type="caution">
    <text evidence="2">The sequence shown here is derived from an EMBL/GenBank/DDBJ whole genome shotgun (WGS) entry which is preliminary data.</text>
</comment>
<dbReference type="EMBL" id="JAVRHT010000005">
    <property type="protein sequence ID" value="MDT0630886.1"/>
    <property type="molecule type" value="Genomic_DNA"/>
</dbReference>
<accession>A0ABU3BNM5</accession>
<proteinExistence type="predicted"/>
<feature type="signal peptide" evidence="1">
    <location>
        <begin position="1"/>
        <end position="30"/>
    </location>
</feature>
<dbReference type="SUPFAM" id="SSF48452">
    <property type="entry name" value="TPR-like"/>
    <property type="match status" value="1"/>
</dbReference>
<feature type="chain" id="PRO_5047101138" evidence="1">
    <location>
        <begin position="31"/>
        <end position="216"/>
    </location>
</feature>
<dbReference type="PROSITE" id="PS51257">
    <property type="entry name" value="PROKAR_LIPOPROTEIN"/>
    <property type="match status" value="1"/>
</dbReference>
<organism evidence="2 3">
    <name type="scientific">Rubrivirga litoralis</name>
    <dbReference type="NCBI Taxonomy" id="3075598"/>
    <lineage>
        <taxon>Bacteria</taxon>
        <taxon>Pseudomonadati</taxon>
        <taxon>Rhodothermota</taxon>
        <taxon>Rhodothermia</taxon>
        <taxon>Rhodothermales</taxon>
        <taxon>Rubricoccaceae</taxon>
        <taxon>Rubrivirga</taxon>
    </lineage>
</organism>
<name>A0ABU3BNM5_9BACT</name>
<sequence length="216" mass="21643">MAGRGGRAGRGRGRLAAPPAFVAALAVAVAACGAEPAAEGGSGGPVAAATVAAALDTCRAGAADAGIAALDTAIARVPGSVDALATRGLCYWTRSAEGTDPDADAERAYADLTAAIDAAEGGAAHATPLDRLYGHRAFVAQARDGAGWAETLADLDAAVRLAPRDPRHTLDRGVVRLSAGDTAAARVDLARFLVLADSADAARREFVEAMLDDLTE</sequence>